<sequence length="983" mass="105916">MLVVHPSSTCDVCLDGYNWTTPANAPHAIACGHVFCLQCLHSLNPSNCPLCRKAFQPDRIKKLHVDRIYPGQDQDVTSEETELLQRVALYFGENTSVEDVNAVIDEVNAWLGARPDNDGAHRSLRSAADGLRDYWDLQRQLSYEKEEHRETKQSYRQRLQLKDDDLKKAHLVEQNLLEQMENAEKEWKMKLTRANAEIALLRSEQVRSHDRRKLERPEVQVPRLDLSRSEGASNALPQLPRTASPERIPSVMRSNTSSSRRSSRRTEPTPGPSGSANTIRSQTRRLSSPGPFPGPSSILQEGDDESRRDRSLLPPLIVPGARPHEKIVPPRPDGWFGSFKSPSATINSRSTRLSNATPPSASAGAGPSSVSPTAYGWQYGAASDGRYGYYTAPWPQPSRAVSAVDNAGAPSSSLSNPPRPLAYPTYASTSYTAQQPIAGPSGTNRSDSSGSHTVRNAPAMPRRTPSGRSRREDTISSSRTPRGDAVETSQPHEEPLSSATLNSMTLLNPPPNPQMGDQPPEVNERRDLLDLLRDSSPAPSPASTWGTINSSDLPSRNSASSDLSVGDLGLIGLPNDSASSLSVGDLGLVGLPSGSRELLTDSEDDEPAVIPPPNLGEDDDLQTTTPTSRPFARSAGSETSLLRPQMGNHDRSAGLGFNAGIDHSASHEIISGPQDLRFVSDSLLQFANEDSTSRGGRASQADHRSRRSSHSNADDAPDTIVGARTGLALYSSRPQSRPDEYGASSSQGSSTPSSHRFDRGSMSDSEHVGAGYVRDQSRTSERRRHTTMADNVASSPHSHWIPETAIPQSPTVFRSAHDIAPPWSAVRSTAYQPNMSYRPVAPPFSGTNSAYRLAGDVIQPASVLQHAIPPSPPNQTSASIWAHYAPPTPSIRGSTSRRTSTSSRVSDRQIPQARYGSPPNSVLFGAAPEAPTISTSDGFVPSLGQSSLLLSFPAASSTSGENSAIHAPAPRSAGSQHNSLQQR</sequence>
<feature type="region of interest" description="Disordered" evidence="6">
    <location>
        <begin position="433"/>
        <end position="561"/>
    </location>
</feature>
<feature type="region of interest" description="Disordered" evidence="6">
    <location>
        <begin position="689"/>
        <end position="801"/>
    </location>
</feature>
<feature type="compositionally biased region" description="Polar residues" evidence="6">
    <location>
        <begin position="788"/>
        <end position="797"/>
    </location>
</feature>
<keyword evidence="9" id="KW-1185">Reference proteome</keyword>
<feature type="compositionally biased region" description="Low complexity" evidence="6">
    <location>
        <begin position="890"/>
        <end position="904"/>
    </location>
</feature>
<dbReference type="GeneID" id="63826584"/>
<feature type="compositionally biased region" description="Polar residues" evidence="6">
    <location>
        <begin position="433"/>
        <end position="454"/>
    </location>
</feature>
<reference evidence="8 9" key="1">
    <citation type="journal article" date="2016" name="Mol. Biol. Evol.">
        <title>Comparative Genomics of Early-Diverging Mushroom-Forming Fungi Provides Insights into the Origins of Lignocellulose Decay Capabilities.</title>
        <authorList>
            <person name="Nagy L.G."/>
            <person name="Riley R."/>
            <person name="Tritt A."/>
            <person name="Adam C."/>
            <person name="Daum C."/>
            <person name="Floudas D."/>
            <person name="Sun H."/>
            <person name="Yadav J.S."/>
            <person name="Pangilinan J."/>
            <person name="Larsson K.H."/>
            <person name="Matsuura K."/>
            <person name="Barry K."/>
            <person name="Labutti K."/>
            <person name="Kuo R."/>
            <person name="Ohm R.A."/>
            <person name="Bhattacharya S.S."/>
            <person name="Shirouzu T."/>
            <person name="Yoshinaga Y."/>
            <person name="Martin F.M."/>
            <person name="Grigoriev I.V."/>
            <person name="Hibbett D.S."/>
        </authorList>
    </citation>
    <scope>NUCLEOTIDE SEQUENCE [LARGE SCALE GENOMIC DNA]</scope>
    <source>
        <strain evidence="8 9">93-53</strain>
    </source>
</reference>
<feature type="coiled-coil region" evidence="5">
    <location>
        <begin position="166"/>
        <end position="204"/>
    </location>
</feature>
<evidence type="ECO:0000256" key="4">
    <source>
        <dbReference type="PROSITE-ProRule" id="PRU00175"/>
    </source>
</evidence>
<dbReference type="Pfam" id="PF14634">
    <property type="entry name" value="zf-RING_5"/>
    <property type="match status" value="1"/>
</dbReference>
<evidence type="ECO:0000256" key="1">
    <source>
        <dbReference type="ARBA" id="ARBA00022723"/>
    </source>
</evidence>
<evidence type="ECO:0000256" key="2">
    <source>
        <dbReference type="ARBA" id="ARBA00022771"/>
    </source>
</evidence>
<keyword evidence="2 4" id="KW-0863">Zinc-finger</keyword>
<dbReference type="RefSeq" id="XP_040761441.1">
    <property type="nucleotide sequence ID" value="XM_040909555.1"/>
</dbReference>
<feature type="compositionally biased region" description="Basic and acidic residues" evidence="6">
    <location>
        <begin position="205"/>
        <end position="218"/>
    </location>
</feature>
<name>A0A165CXW0_9APHY</name>
<dbReference type="InterPro" id="IPR017907">
    <property type="entry name" value="Znf_RING_CS"/>
</dbReference>
<feature type="domain" description="RING-type" evidence="7">
    <location>
        <begin position="10"/>
        <end position="52"/>
    </location>
</feature>
<dbReference type="SMART" id="SM00184">
    <property type="entry name" value="RING"/>
    <property type="match status" value="1"/>
</dbReference>
<feature type="region of interest" description="Disordered" evidence="6">
    <location>
        <begin position="205"/>
        <end position="370"/>
    </location>
</feature>
<dbReference type="STRING" id="1314785.A0A165CXW0"/>
<dbReference type="InterPro" id="IPR001841">
    <property type="entry name" value="Znf_RING"/>
</dbReference>
<dbReference type="AlphaFoldDB" id="A0A165CXW0"/>
<feature type="compositionally biased region" description="Low complexity" evidence="6">
    <location>
        <begin position="249"/>
        <end position="260"/>
    </location>
</feature>
<feature type="compositionally biased region" description="Basic and acidic residues" evidence="6">
    <location>
        <begin position="481"/>
        <end position="495"/>
    </location>
</feature>
<evidence type="ECO:0000256" key="5">
    <source>
        <dbReference type="SAM" id="Coils"/>
    </source>
</evidence>
<evidence type="ECO:0000313" key="9">
    <source>
        <dbReference type="Proteomes" id="UP000076871"/>
    </source>
</evidence>
<keyword evidence="5" id="KW-0175">Coiled coil</keyword>
<dbReference type="InterPro" id="IPR013083">
    <property type="entry name" value="Znf_RING/FYVE/PHD"/>
</dbReference>
<dbReference type="SUPFAM" id="SSF57850">
    <property type="entry name" value="RING/U-box"/>
    <property type="match status" value="1"/>
</dbReference>
<feature type="region of interest" description="Disordered" evidence="6">
    <location>
        <begin position="884"/>
        <end position="938"/>
    </location>
</feature>
<evidence type="ECO:0000259" key="7">
    <source>
        <dbReference type="PROSITE" id="PS50089"/>
    </source>
</evidence>
<organism evidence="8 9">
    <name type="scientific">Laetiporus sulphureus 93-53</name>
    <dbReference type="NCBI Taxonomy" id="1314785"/>
    <lineage>
        <taxon>Eukaryota</taxon>
        <taxon>Fungi</taxon>
        <taxon>Dikarya</taxon>
        <taxon>Basidiomycota</taxon>
        <taxon>Agaricomycotina</taxon>
        <taxon>Agaricomycetes</taxon>
        <taxon>Polyporales</taxon>
        <taxon>Laetiporus</taxon>
    </lineage>
</organism>
<dbReference type="PROSITE" id="PS00518">
    <property type="entry name" value="ZF_RING_1"/>
    <property type="match status" value="1"/>
</dbReference>
<feature type="compositionally biased region" description="Low complexity" evidence="6">
    <location>
        <begin position="356"/>
        <end position="370"/>
    </location>
</feature>
<dbReference type="OrthoDB" id="6105938at2759"/>
<feature type="compositionally biased region" description="Polar residues" evidence="6">
    <location>
        <begin position="274"/>
        <end position="286"/>
    </location>
</feature>
<evidence type="ECO:0000256" key="3">
    <source>
        <dbReference type="ARBA" id="ARBA00022833"/>
    </source>
</evidence>
<feature type="compositionally biased region" description="Low complexity" evidence="6">
    <location>
        <begin position="534"/>
        <end position="543"/>
    </location>
</feature>
<proteinExistence type="predicted"/>
<gene>
    <name evidence="8" type="ORF">LAESUDRAFT_729000</name>
</gene>
<feature type="compositionally biased region" description="Polar residues" evidence="6">
    <location>
        <begin position="340"/>
        <end position="355"/>
    </location>
</feature>
<evidence type="ECO:0000256" key="6">
    <source>
        <dbReference type="SAM" id="MobiDB-lite"/>
    </source>
</evidence>
<dbReference type="PROSITE" id="PS50089">
    <property type="entry name" value="ZF_RING_2"/>
    <property type="match status" value="1"/>
</dbReference>
<dbReference type="Proteomes" id="UP000076871">
    <property type="component" value="Unassembled WGS sequence"/>
</dbReference>
<dbReference type="Gene3D" id="3.30.40.10">
    <property type="entry name" value="Zinc/RING finger domain, C3HC4 (zinc finger)"/>
    <property type="match status" value="1"/>
</dbReference>
<feature type="compositionally biased region" description="Basic and acidic residues" evidence="6">
    <location>
        <begin position="755"/>
        <end position="767"/>
    </location>
</feature>
<feature type="region of interest" description="Disordered" evidence="6">
    <location>
        <begin position="595"/>
        <end position="655"/>
    </location>
</feature>
<dbReference type="InParanoid" id="A0A165CXW0"/>
<feature type="compositionally biased region" description="Polar residues" evidence="6">
    <location>
        <begin position="497"/>
        <end position="506"/>
    </location>
</feature>
<keyword evidence="3" id="KW-0862">Zinc</keyword>
<evidence type="ECO:0000313" key="8">
    <source>
        <dbReference type="EMBL" id="KZT03701.1"/>
    </source>
</evidence>
<keyword evidence="1" id="KW-0479">Metal-binding</keyword>
<feature type="compositionally biased region" description="Low complexity" evidence="6">
    <location>
        <begin position="744"/>
        <end position="754"/>
    </location>
</feature>
<dbReference type="EMBL" id="KV427642">
    <property type="protein sequence ID" value="KZT03701.1"/>
    <property type="molecule type" value="Genomic_DNA"/>
</dbReference>
<feature type="compositionally biased region" description="Polar residues" evidence="6">
    <location>
        <begin position="544"/>
        <end position="561"/>
    </location>
</feature>
<feature type="compositionally biased region" description="Basic and acidic residues" evidence="6">
    <location>
        <begin position="522"/>
        <end position="533"/>
    </location>
</feature>
<accession>A0A165CXW0</accession>
<protein>
    <recommendedName>
        <fullName evidence="7">RING-type domain-containing protein</fullName>
    </recommendedName>
</protein>
<feature type="region of interest" description="Disordered" evidence="6">
    <location>
        <begin position="953"/>
        <end position="983"/>
    </location>
</feature>
<dbReference type="GO" id="GO:0008270">
    <property type="term" value="F:zinc ion binding"/>
    <property type="evidence" value="ECO:0007669"/>
    <property type="project" value="UniProtKB-KW"/>
</dbReference>
<feature type="compositionally biased region" description="Polar residues" evidence="6">
    <location>
        <begin position="973"/>
        <end position="983"/>
    </location>
</feature>